<keyword evidence="4" id="KW-1185">Reference proteome</keyword>
<evidence type="ECO:0000313" key="3">
    <source>
        <dbReference type="EMBL" id="QDQ97875.1"/>
    </source>
</evidence>
<feature type="compositionally biased region" description="Basic and acidic residues" evidence="1">
    <location>
        <begin position="140"/>
        <end position="152"/>
    </location>
</feature>
<keyword evidence="2" id="KW-0812">Transmembrane</keyword>
<sequence length="152" mass="16320">MPLSEHEQRMLDEIENALYEEDPKFASQVRGRRFGTPNAKRRIQAVFIALVGLALLIVGVATSALHIGGFPVLAVIGFVVMFLGAVMLMLGTPWGRDKIPASPSAPGRAGAGHGKGGGAKGTKGVKGRFSKPKAAGSFTERMEERFRRRFEG</sequence>
<dbReference type="OrthoDB" id="5244024at2"/>
<evidence type="ECO:0000256" key="2">
    <source>
        <dbReference type="SAM" id="Phobius"/>
    </source>
</evidence>
<keyword evidence="2" id="KW-0472">Membrane</keyword>
<reference evidence="3 4" key="2">
    <citation type="submission" date="2019-07" db="EMBL/GenBank/DDBJ databases">
        <authorList>
            <person name="Huang Y."/>
        </authorList>
    </citation>
    <scope>NUCLEOTIDE SEQUENCE [LARGE SCALE GENOMIC DNA]</scope>
    <source>
        <strain evidence="3 4">HY188</strain>
    </source>
</reference>
<feature type="region of interest" description="Disordered" evidence="1">
    <location>
        <begin position="99"/>
        <end position="152"/>
    </location>
</feature>
<proteinExistence type="predicted"/>
<reference evidence="3 4" key="1">
    <citation type="submission" date="2019-07" db="EMBL/GenBank/DDBJ databases">
        <title>Tomitella cavernea sp. nov., an actinomycete isolated from soil.</title>
        <authorList>
            <person name="Cheng J."/>
        </authorList>
    </citation>
    <scope>NUCLEOTIDE SEQUENCE [LARGE SCALE GENOMIC DNA]</scope>
    <source>
        <strain evidence="3 4">HY188</strain>
    </source>
</reference>
<accession>A0A516X477</accession>
<feature type="transmembrane region" description="Helical" evidence="2">
    <location>
        <begin position="43"/>
        <end position="64"/>
    </location>
</feature>
<gene>
    <name evidence="3" type="ORF">FO059_11825</name>
</gene>
<feature type="transmembrane region" description="Helical" evidence="2">
    <location>
        <begin position="70"/>
        <end position="90"/>
    </location>
</feature>
<dbReference type="EMBL" id="CP041765">
    <property type="protein sequence ID" value="QDQ97875.1"/>
    <property type="molecule type" value="Genomic_DNA"/>
</dbReference>
<dbReference type="AlphaFoldDB" id="A0A516X477"/>
<dbReference type="KEGG" id="toy:FO059_11825"/>
<organism evidence="3 4">
    <name type="scientific">Tomitella fengzijianii</name>
    <dbReference type="NCBI Taxonomy" id="2597660"/>
    <lineage>
        <taxon>Bacteria</taxon>
        <taxon>Bacillati</taxon>
        <taxon>Actinomycetota</taxon>
        <taxon>Actinomycetes</taxon>
        <taxon>Mycobacteriales</taxon>
        <taxon>Tomitella</taxon>
    </lineage>
</organism>
<keyword evidence="2" id="KW-1133">Transmembrane helix</keyword>
<name>A0A516X477_9ACTN</name>
<feature type="compositionally biased region" description="Gly residues" evidence="1">
    <location>
        <begin position="109"/>
        <end position="121"/>
    </location>
</feature>
<evidence type="ECO:0000313" key="4">
    <source>
        <dbReference type="Proteomes" id="UP000317344"/>
    </source>
</evidence>
<evidence type="ECO:0000256" key="1">
    <source>
        <dbReference type="SAM" id="MobiDB-lite"/>
    </source>
</evidence>
<dbReference type="InterPro" id="IPR021401">
    <property type="entry name" value="DUF3040"/>
</dbReference>
<dbReference type="Pfam" id="PF11239">
    <property type="entry name" value="DUF3040"/>
    <property type="match status" value="1"/>
</dbReference>
<dbReference type="Proteomes" id="UP000317344">
    <property type="component" value="Chromosome"/>
</dbReference>
<dbReference type="RefSeq" id="WP_143908999.1">
    <property type="nucleotide sequence ID" value="NZ_CP041765.1"/>
</dbReference>
<protein>
    <submittedName>
        <fullName evidence="3">DUF3040 domain-containing protein</fullName>
    </submittedName>
</protein>